<dbReference type="InterPro" id="IPR007813">
    <property type="entry name" value="PilN"/>
</dbReference>
<evidence type="ECO:0000256" key="1">
    <source>
        <dbReference type="SAM" id="Phobius"/>
    </source>
</evidence>
<keyword evidence="1" id="KW-1133">Transmembrane helix</keyword>
<sequence length="211" mass="23684">MAQINLLPWREAQREQRKKEFMLTGGAIFVLALILSVLVWMVFKHYLDEQLQANQQITTANAALDTKLKDLAQLQSRRDDIVSRMKVIQDLQGQRPVVVRIFDELPRLTPSHVYITKFARKDDKFTIEGRAQSPNDVSEFLRNLEASPWFRNAFMNSFQGAVEPATPVSGGVVPRAEDSYGQFVISVDLQLPETDVKGQGASTAKHLGGAS</sequence>
<dbReference type="PANTHER" id="PTHR40278">
    <property type="entry name" value="DNA UTILIZATION PROTEIN HOFN"/>
    <property type="match status" value="1"/>
</dbReference>
<name>A0A345P3S5_9GAMM</name>
<evidence type="ECO:0008006" key="4">
    <source>
        <dbReference type="Google" id="ProtNLM"/>
    </source>
</evidence>
<dbReference type="RefSeq" id="WP_114898044.1">
    <property type="nucleotide sequence ID" value="NZ_CP031222.1"/>
</dbReference>
<evidence type="ECO:0000313" key="2">
    <source>
        <dbReference type="EMBL" id="AXI01934.1"/>
    </source>
</evidence>
<dbReference type="OrthoDB" id="5296173at2"/>
<reference evidence="2 3" key="1">
    <citation type="submission" date="2018-07" db="EMBL/GenBank/DDBJ databases">
        <title>Genome sequencing of Moraxellaceae gen. HYN0046.</title>
        <authorList>
            <person name="Kim M."/>
            <person name="Yi H."/>
        </authorList>
    </citation>
    <scope>NUCLEOTIDE SEQUENCE [LARGE SCALE GENOMIC DNA]</scope>
    <source>
        <strain evidence="2 3">HYN0046</strain>
    </source>
</reference>
<dbReference type="GO" id="GO:0043683">
    <property type="term" value="P:type IV pilus assembly"/>
    <property type="evidence" value="ECO:0007669"/>
    <property type="project" value="TreeGrafter"/>
</dbReference>
<gene>
    <name evidence="2" type="ORF">HYN46_03020</name>
</gene>
<keyword evidence="1" id="KW-0472">Membrane</keyword>
<keyword evidence="3" id="KW-1185">Reference proteome</keyword>
<dbReference type="AlphaFoldDB" id="A0A345P3S5"/>
<dbReference type="KEGG" id="mbah:HYN46_03020"/>
<accession>A0A345P3S5</accession>
<dbReference type="Pfam" id="PF05137">
    <property type="entry name" value="PilN"/>
    <property type="match status" value="1"/>
</dbReference>
<keyword evidence="1" id="KW-0812">Transmembrane</keyword>
<feature type="transmembrane region" description="Helical" evidence="1">
    <location>
        <begin position="21"/>
        <end position="43"/>
    </location>
</feature>
<organism evidence="2 3">
    <name type="scientific">Aquirhabdus parva</name>
    <dbReference type="NCBI Taxonomy" id="2283318"/>
    <lineage>
        <taxon>Bacteria</taxon>
        <taxon>Pseudomonadati</taxon>
        <taxon>Pseudomonadota</taxon>
        <taxon>Gammaproteobacteria</taxon>
        <taxon>Moraxellales</taxon>
        <taxon>Moraxellaceae</taxon>
        <taxon>Aquirhabdus</taxon>
    </lineage>
</organism>
<dbReference type="EMBL" id="CP031222">
    <property type="protein sequence ID" value="AXI01934.1"/>
    <property type="molecule type" value="Genomic_DNA"/>
</dbReference>
<dbReference type="PANTHER" id="PTHR40278:SF2">
    <property type="entry name" value="TYPE IV PILUS INNER MEMBRANE COMPONENT PILN"/>
    <property type="match status" value="1"/>
</dbReference>
<dbReference type="GO" id="GO:0043107">
    <property type="term" value="P:type IV pilus-dependent motility"/>
    <property type="evidence" value="ECO:0007669"/>
    <property type="project" value="TreeGrafter"/>
</dbReference>
<dbReference type="InterPro" id="IPR052534">
    <property type="entry name" value="Extracell_DNA_Util/SecSys_Comp"/>
</dbReference>
<dbReference type="Proteomes" id="UP000253940">
    <property type="component" value="Chromosome"/>
</dbReference>
<evidence type="ECO:0000313" key="3">
    <source>
        <dbReference type="Proteomes" id="UP000253940"/>
    </source>
</evidence>
<protein>
    <recommendedName>
        <fullName evidence="4">Fimbrial assembly protein</fullName>
    </recommendedName>
</protein>
<proteinExistence type="predicted"/>